<feature type="transmembrane region" description="Helical" evidence="6">
    <location>
        <begin position="124"/>
        <end position="144"/>
    </location>
</feature>
<keyword evidence="3 6" id="KW-0812">Transmembrane</keyword>
<evidence type="ECO:0000313" key="8">
    <source>
        <dbReference type="EMBL" id="GGG00727.1"/>
    </source>
</evidence>
<evidence type="ECO:0000259" key="7">
    <source>
        <dbReference type="Pfam" id="PF00892"/>
    </source>
</evidence>
<dbReference type="InterPro" id="IPR037185">
    <property type="entry name" value="EmrE-like"/>
</dbReference>
<dbReference type="GO" id="GO:0005886">
    <property type="term" value="C:plasma membrane"/>
    <property type="evidence" value="ECO:0007669"/>
    <property type="project" value="UniProtKB-SubCell"/>
</dbReference>
<feature type="domain" description="EamA" evidence="7">
    <location>
        <begin position="10"/>
        <end position="139"/>
    </location>
</feature>
<proteinExistence type="predicted"/>
<name>A0A917CWV4_9GAMM</name>
<reference evidence="8" key="1">
    <citation type="journal article" date="2014" name="Int. J. Syst. Evol. Microbiol.">
        <title>Complete genome sequence of Corynebacterium casei LMG S-19264T (=DSM 44701T), isolated from a smear-ripened cheese.</title>
        <authorList>
            <consortium name="US DOE Joint Genome Institute (JGI-PGF)"/>
            <person name="Walter F."/>
            <person name="Albersmeier A."/>
            <person name="Kalinowski J."/>
            <person name="Ruckert C."/>
        </authorList>
    </citation>
    <scope>NUCLEOTIDE SEQUENCE</scope>
    <source>
        <strain evidence="8">CGMCC 1.12181</strain>
    </source>
</reference>
<evidence type="ECO:0000313" key="9">
    <source>
        <dbReference type="Proteomes" id="UP000605253"/>
    </source>
</evidence>
<feature type="transmembrane region" description="Helical" evidence="6">
    <location>
        <begin position="65"/>
        <end position="85"/>
    </location>
</feature>
<dbReference type="PANTHER" id="PTHR32322">
    <property type="entry name" value="INNER MEMBRANE TRANSPORTER"/>
    <property type="match status" value="1"/>
</dbReference>
<comment type="caution">
    <text evidence="8">The sequence shown here is derived from an EMBL/GenBank/DDBJ whole genome shotgun (WGS) entry which is preliminary data.</text>
</comment>
<accession>A0A917CWV4</accession>
<dbReference type="SUPFAM" id="SSF103481">
    <property type="entry name" value="Multidrug resistance efflux transporter EmrE"/>
    <property type="match status" value="2"/>
</dbReference>
<protein>
    <recommendedName>
        <fullName evidence="7">EamA domain-containing protein</fullName>
    </recommendedName>
</protein>
<evidence type="ECO:0000256" key="3">
    <source>
        <dbReference type="ARBA" id="ARBA00022692"/>
    </source>
</evidence>
<dbReference type="InterPro" id="IPR000620">
    <property type="entry name" value="EamA_dom"/>
</dbReference>
<feature type="transmembrane region" description="Helical" evidence="6">
    <location>
        <begin position="40"/>
        <end position="58"/>
    </location>
</feature>
<evidence type="ECO:0000256" key="5">
    <source>
        <dbReference type="ARBA" id="ARBA00023136"/>
    </source>
</evidence>
<dbReference type="Proteomes" id="UP000605253">
    <property type="component" value="Unassembled WGS sequence"/>
</dbReference>
<keyword evidence="4 6" id="KW-1133">Transmembrane helix</keyword>
<feature type="transmembrane region" description="Helical" evidence="6">
    <location>
        <begin position="183"/>
        <end position="204"/>
    </location>
</feature>
<keyword evidence="5 6" id="KW-0472">Membrane</keyword>
<dbReference type="PANTHER" id="PTHR32322:SF18">
    <property type="entry name" value="S-ADENOSYLMETHIONINE_S-ADENOSYLHOMOCYSTEINE TRANSPORTER"/>
    <property type="match status" value="1"/>
</dbReference>
<feature type="transmembrane region" description="Helical" evidence="6">
    <location>
        <begin position="91"/>
        <end position="117"/>
    </location>
</feature>
<feature type="transmembrane region" description="Helical" evidence="6">
    <location>
        <begin position="272"/>
        <end position="290"/>
    </location>
</feature>
<feature type="transmembrane region" description="Helical" evidence="6">
    <location>
        <begin position="216"/>
        <end position="235"/>
    </location>
</feature>
<feature type="domain" description="EamA" evidence="7">
    <location>
        <begin position="152"/>
        <end position="289"/>
    </location>
</feature>
<keyword evidence="9" id="KW-1185">Reference proteome</keyword>
<gene>
    <name evidence="8" type="ORF">GCM10011365_22480</name>
</gene>
<organism evidence="8 9">
    <name type="scientific">Marinicella pacifica</name>
    <dbReference type="NCBI Taxonomy" id="1171543"/>
    <lineage>
        <taxon>Bacteria</taxon>
        <taxon>Pseudomonadati</taxon>
        <taxon>Pseudomonadota</taxon>
        <taxon>Gammaproteobacteria</taxon>
        <taxon>Lysobacterales</taxon>
        <taxon>Marinicellaceae</taxon>
        <taxon>Marinicella</taxon>
    </lineage>
</organism>
<evidence type="ECO:0000256" key="4">
    <source>
        <dbReference type="ARBA" id="ARBA00022989"/>
    </source>
</evidence>
<feature type="transmembrane region" description="Helical" evidence="6">
    <location>
        <begin position="150"/>
        <end position="171"/>
    </location>
</feature>
<evidence type="ECO:0000256" key="6">
    <source>
        <dbReference type="SAM" id="Phobius"/>
    </source>
</evidence>
<feature type="transmembrane region" description="Helical" evidence="6">
    <location>
        <begin position="242"/>
        <end position="266"/>
    </location>
</feature>
<sequence>MNHAKQRQTAAFALLFGAILISTSSVWVKLADLAPTVSGFYRMAIGGGLLIVVCLITGRQLWHSGAYTLKLLFAAMFFAVDLWLWHRSILFVGPGLATVLGNFQVFFMTLFGVLFLSERVGWRFITGLGLAFIGLFLLVGVDWANFDADYRIGVVYGLLTAVAYTGFMLVLRQVQGMHSALSPMSNLGMVSLMCAVILAILAVLEGDSFVIHDNQTLFSMISLGVFCQVIGWVMITRSMPLLATSLVGLILLLQPALSMLWDIVFFSRPTSMLDILGFVAVMIGIYVASVRRTKPIRMNS</sequence>
<keyword evidence="2" id="KW-1003">Cell membrane</keyword>
<comment type="subcellular location">
    <subcellularLocation>
        <location evidence="1">Cell membrane</location>
        <topology evidence="1">Multi-pass membrane protein</topology>
    </subcellularLocation>
</comment>
<dbReference type="AlphaFoldDB" id="A0A917CWV4"/>
<reference evidence="8" key="2">
    <citation type="submission" date="2020-09" db="EMBL/GenBank/DDBJ databases">
        <authorList>
            <person name="Sun Q."/>
            <person name="Zhou Y."/>
        </authorList>
    </citation>
    <scope>NUCLEOTIDE SEQUENCE</scope>
    <source>
        <strain evidence="8">CGMCC 1.12181</strain>
    </source>
</reference>
<dbReference type="RefSeq" id="WP_188365848.1">
    <property type="nucleotide sequence ID" value="NZ_BAABJF010000009.1"/>
</dbReference>
<dbReference type="Pfam" id="PF00892">
    <property type="entry name" value="EamA"/>
    <property type="match status" value="2"/>
</dbReference>
<dbReference type="EMBL" id="BMEO01000012">
    <property type="protein sequence ID" value="GGG00727.1"/>
    <property type="molecule type" value="Genomic_DNA"/>
</dbReference>
<evidence type="ECO:0000256" key="2">
    <source>
        <dbReference type="ARBA" id="ARBA00022475"/>
    </source>
</evidence>
<evidence type="ECO:0000256" key="1">
    <source>
        <dbReference type="ARBA" id="ARBA00004651"/>
    </source>
</evidence>
<dbReference type="InterPro" id="IPR050638">
    <property type="entry name" value="AA-Vitamin_Transporters"/>
</dbReference>